<evidence type="ECO:0000256" key="1">
    <source>
        <dbReference type="SAM" id="MobiDB-lite"/>
    </source>
</evidence>
<keyword evidence="2" id="KW-1133">Transmembrane helix</keyword>
<dbReference type="RefSeq" id="WP_179706254.1">
    <property type="nucleotide sequence ID" value="NZ_JACCAU010000001.1"/>
</dbReference>
<comment type="caution">
    <text evidence="3">The sequence shown here is derived from an EMBL/GenBank/DDBJ whole genome shotgun (WGS) entry which is preliminary data.</text>
</comment>
<keyword evidence="2" id="KW-0472">Membrane</keyword>
<name>A0A7Y9WEJ3_9BURK</name>
<dbReference type="AlphaFoldDB" id="A0A7Y9WEJ3"/>
<organism evidence="3 4">
    <name type="scientific">Paraburkholderia bryophila</name>
    <dbReference type="NCBI Taxonomy" id="420952"/>
    <lineage>
        <taxon>Bacteria</taxon>
        <taxon>Pseudomonadati</taxon>
        <taxon>Pseudomonadota</taxon>
        <taxon>Betaproteobacteria</taxon>
        <taxon>Burkholderiales</taxon>
        <taxon>Burkholderiaceae</taxon>
        <taxon>Paraburkholderia</taxon>
    </lineage>
</organism>
<feature type="region of interest" description="Disordered" evidence="1">
    <location>
        <begin position="1"/>
        <end position="24"/>
    </location>
</feature>
<proteinExistence type="predicted"/>
<gene>
    <name evidence="3" type="ORF">GGD41_006039</name>
</gene>
<evidence type="ECO:0000256" key="2">
    <source>
        <dbReference type="SAM" id="Phobius"/>
    </source>
</evidence>
<evidence type="ECO:0000313" key="3">
    <source>
        <dbReference type="EMBL" id="NYH18811.1"/>
    </source>
</evidence>
<accession>A0A7Y9WEJ3</accession>
<protein>
    <submittedName>
        <fullName evidence="3">Uncharacterized protein</fullName>
    </submittedName>
</protein>
<dbReference type="EMBL" id="JACCAU010000001">
    <property type="protein sequence ID" value="NYH18811.1"/>
    <property type="molecule type" value="Genomic_DNA"/>
</dbReference>
<feature type="transmembrane region" description="Helical" evidence="2">
    <location>
        <begin position="67"/>
        <end position="87"/>
    </location>
</feature>
<feature type="transmembrane region" description="Helical" evidence="2">
    <location>
        <begin position="35"/>
        <end position="61"/>
    </location>
</feature>
<evidence type="ECO:0000313" key="4">
    <source>
        <dbReference type="Proteomes" id="UP000572540"/>
    </source>
</evidence>
<feature type="compositionally biased region" description="Basic and acidic residues" evidence="1">
    <location>
        <begin position="1"/>
        <end position="16"/>
    </location>
</feature>
<keyword evidence="2" id="KW-0812">Transmembrane</keyword>
<dbReference type="Proteomes" id="UP000572540">
    <property type="component" value="Unassembled WGS sequence"/>
</dbReference>
<reference evidence="3 4" key="1">
    <citation type="submission" date="2020-07" db="EMBL/GenBank/DDBJ databases">
        <title>Exploring microbial biodiversity for novel pathways involved in the catabolism of aromatic compounds derived from lignin.</title>
        <authorList>
            <person name="Elkins J."/>
        </authorList>
    </citation>
    <scope>NUCLEOTIDE SEQUENCE [LARGE SCALE GENOMIC DNA]</scope>
    <source>
        <strain evidence="3 4">H2C3B</strain>
    </source>
</reference>
<sequence length="94" mass="9875">MKAVKHQNDVGDDHPLSGKSGSDLNASKLSSRVHLLVWGPLRLALGVVQMVFAGAALVSLLRTGLTYGALTCASIAGVATLASRALYHRRSGHR</sequence>